<dbReference type="PROSITE" id="PS00375">
    <property type="entry name" value="UDPGT"/>
    <property type="match status" value="1"/>
</dbReference>
<dbReference type="InterPro" id="IPR035595">
    <property type="entry name" value="UDP_glycos_trans_CS"/>
</dbReference>
<protein>
    <recommendedName>
        <fullName evidence="5">Glycosyltransferase</fullName>
        <ecNumber evidence="5">2.4.1.-</ecNumber>
    </recommendedName>
</protein>
<evidence type="ECO:0000256" key="5">
    <source>
        <dbReference type="RuleBase" id="RU362057"/>
    </source>
</evidence>
<evidence type="ECO:0000313" key="6">
    <source>
        <dbReference type="EMBL" id="RAL38835.1"/>
    </source>
</evidence>
<dbReference type="AlphaFoldDB" id="A0A328CZD7"/>
<evidence type="ECO:0000256" key="1">
    <source>
        <dbReference type="ARBA" id="ARBA00009995"/>
    </source>
</evidence>
<accession>A0A328CZD7</accession>
<keyword evidence="3 4" id="KW-0808">Transferase</keyword>
<dbReference type="EMBL" id="NQVE01000205">
    <property type="protein sequence ID" value="RAL38835.1"/>
    <property type="molecule type" value="Genomic_DNA"/>
</dbReference>
<keyword evidence="2 4" id="KW-0328">Glycosyltransferase</keyword>
<evidence type="ECO:0000256" key="2">
    <source>
        <dbReference type="ARBA" id="ARBA00022676"/>
    </source>
</evidence>
<keyword evidence="7" id="KW-1185">Reference proteome</keyword>
<dbReference type="EC" id="2.4.1.-" evidence="5"/>
<reference evidence="6 7" key="1">
    <citation type="submission" date="2018-06" db="EMBL/GenBank/DDBJ databases">
        <title>The Genome of Cuscuta australis (Dodder) Provides Insight into the Evolution of Plant Parasitism.</title>
        <authorList>
            <person name="Liu H."/>
        </authorList>
    </citation>
    <scope>NUCLEOTIDE SEQUENCE [LARGE SCALE GENOMIC DNA]</scope>
    <source>
        <strain evidence="7">cv. Yunnan</strain>
        <tissue evidence="6">Vines</tissue>
    </source>
</reference>
<evidence type="ECO:0000256" key="3">
    <source>
        <dbReference type="ARBA" id="ARBA00022679"/>
    </source>
</evidence>
<dbReference type="SUPFAM" id="SSF53756">
    <property type="entry name" value="UDP-Glycosyltransferase/glycogen phosphorylase"/>
    <property type="match status" value="1"/>
</dbReference>
<dbReference type="GO" id="GO:0035251">
    <property type="term" value="F:UDP-glucosyltransferase activity"/>
    <property type="evidence" value="ECO:0007669"/>
    <property type="project" value="TreeGrafter"/>
</dbReference>
<dbReference type="Proteomes" id="UP000249390">
    <property type="component" value="Unassembled WGS sequence"/>
</dbReference>
<sequence length="495" mass="54619">MGQFHVFFFPMMAQGHIIPTLDMAKLFVYRGGAKATVITTLLNLPSLTKSIQETNHLGMDISVRAIPFPAAEAGLPEGCERIDQVASEDLIPNFFRATAMLQAPLELLLQEVRPTALVADMFFPWATAAAAKFDIPRLVFHGISYFALCAAEVVRTYMPHRSVPSDSEPFLVPHLPHEIRLTRSQLAPHDRNGSESFMAELHRRIKESEARSFGVVVNSVCELEADYAEYYGKVLGKRAWHIGPLLRCDAKIKERAARKEIAAIAPLTPPSSDCEGPRHDSLKWLDSKKPNSVIYICFGSMSNFTASQLRELAMGLEASGHQFIWVVRKGKDDEGWLPEGYEERVEGKGLIVRGWAPQVLVLDHGSTGAFMTHCGWNSTLEGICAGVPMVTWPLYAEQFFNEKLVCQVLEVGVGVGAKEWSRVTDGVKGEDVAEAVKRVMSGVESEELRGRARRLKEKALRAIEPGGSSISSLDSLLHDLTTYKPSPKVMCNGGA</sequence>
<evidence type="ECO:0000256" key="4">
    <source>
        <dbReference type="RuleBase" id="RU003718"/>
    </source>
</evidence>
<dbReference type="FunFam" id="3.40.50.2000:FF:000047">
    <property type="entry name" value="Glycosyltransferase"/>
    <property type="match status" value="1"/>
</dbReference>
<gene>
    <name evidence="6" type="ORF">DM860_015196</name>
</gene>
<dbReference type="CDD" id="cd03784">
    <property type="entry name" value="GT1_Gtf-like"/>
    <property type="match status" value="1"/>
</dbReference>
<dbReference type="PANTHER" id="PTHR48047:SF45">
    <property type="entry name" value="SCOPOLETIN GLUCOSYLTRANSFERASE-LIKE"/>
    <property type="match status" value="1"/>
</dbReference>
<name>A0A328CZD7_9ASTE</name>
<dbReference type="FunFam" id="3.40.50.2000:FF:000071">
    <property type="entry name" value="Glycosyltransferase"/>
    <property type="match status" value="1"/>
</dbReference>
<comment type="caution">
    <text evidence="6">The sequence shown here is derived from an EMBL/GenBank/DDBJ whole genome shotgun (WGS) entry which is preliminary data.</text>
</comment>
<evidence type="ECO:0000313" key="7">
    <source>
        <dbReference type="Proteomes" id="UP000249390"/>
    </source>
</evidence>
<proteinExistence type="inferred from homology"/>
<comment type="similarity">
    <text evidence="1 4">Belongs to the UDP-glycosyltransferase family.</text>
</comment>
<dbReference type="Pfam" id="PF00201">
    <property type="entry name" value="UDPGT"/>
    <property type="match status" value="1"/>
</dbReference>
<organism evidence="6 7">
    <name type="scientific">Cuscuta australis</name>
    <dbReference type="NCBI Taxonomy" id="267555"/>
    <lineage>
        <taxon>Eukaryota</taxon>
        <taxon>Viridiplantae</taxon>
        <taxon>Streptophyta</taxon>
        <taxon>Embryophyta</taxon>
        <taxon>Tracheophyta</taxon>
        <taxon>Spermatophyta</taxon>
        <taxon>Magnoliopsida</taxon>
        <taxon>eudicotyledons</taxon>
        <taxon>Gunneridae</taxon>
        <taxon>Pentapetalae</taxon>
        <taxon>asterids</taxon>
        <taxon>lamiids</taxon>
        <taxon>Solanales</taxon>
        <taxon>Convolvulaceae</taxon>
        <taxon>Cuscuteae</taxon>
        <taxon>Cuscuta</taxon>
        <taxon>Cuscuta subgen. Grammica</taxon>
        <taxon>Cuscuta sect. Cleistogrammica</taxon>
    </lineage>
</organism>
<dbReference type="InterPro" id="IPR002213">
    <property type="entry name" value="UDP_glucos_trans"/>
</dbReference>
<dbReference type="Gene3D" id="3.40.50.2000">
    <property type="entry name" value="Glycogen Phosphorylase B"/>
    <property type="match status" value="2"/>
</dbReference>
<dbReference type="PANTHER" id="PTHR48047">
    <property type="entry name" value="GLYCOSYLTRANSFERASE"/>
    <property type="match status" value="1"/>
</dbReference>